<dbReference type="PANTHER" id="PTHR30086:SF20">
    <property type="entry name" value="ARGININE EXPORTER PROTEIN ARGO-RELATED"/>
    <property type="match status" value="1"/>
</dbReference>
<dbReference type="RefSeq" id="WP_183726783.1">
    <property type="nucleotide sequence ID" value="NZ_JACHBW010000012.1"/>
</dbReference>
<comment type="caution">
    <text evidence="7">The sequence shown here is derived from an EMBL/GenBank/DDBJ whole genome shotgun (WGS) entry which is preliminary data.</text>
</comment>
<keyword evidence="2" id="KW-1003">Cell membrane</keyword>
<evidence type="ECO:0000256" key="1">
    <source>
        <dbReference type="ARBA" id="ARBA00004651"/>
    </source>
</evidence>
<feature type="transmembrane region" description="Helical" evidence="6">
    <location>
        <begin position="177"/>
        <end position="198"/>
    </location>
</feature>
<keyword evidence="3 6" id="KW-0812">Transmembrane</keyword>
<protein>
    <submittedName>
        <fullName evidence="7">Threonine/homoserine/homoserine lactone efflux protein</fullName>
    </submittedName>
</protein>
<reference evidence="7 8" key="1">
    <citation type="submission" date="2020-08" db="EMBL/GenBank/DDBJ databases">
        <title>Above-ground endophytic microbial communities from plants in different locations in the United States.</title>
        <authorList>
            <person name="Frank C."/>
        </authorList>
    </citation>
    <scope>NUCLEOTIDE SEQUENCE [LARGE SCALE GENOMIC DNA]</scope>
    <source>
        <strain evidence="7 8">WP4_2_2</strain>
    </source>
</reference>
<evidence type="ECO:0000256" key="2">
    <source>
        <dbReference type="ARBA" id="ARBA00022475"/>
    </source>
</evidence>
<dbReference type="Pfam" id="PF01810">
    <property type="entry name" value="LysE"/>
    <property type="match status" value="1"/>
</dbReference>
<dbReference type="GO" id="GO:0033228">
    <property type="term" value="P:cysteine export across plasma membrane"/>
    <property type="evidence" value="ECO:0007669"/>
    <property type="project" value="TreeGrafter"/>
</dbReference>
<dbReference type="PANTHER" id="PTHR30086">
    <property type="entry name" value="ARGININE EXPORTER PROTEIN ARGO"/>
    <property type="match status" value="1"/>
</dbReference>
<organism evidence="7 8">
    <name type="scientific">Paraburkholderia bannensis</name>
    <dbReference type="NCBI Taxonomy" id="765414"/>
    <lineage>
        <taxon>Bacteria</taxon>
        <taxon>Pseudomonadati</taxon>
        <taxon>Pseudomonadota</taxon>
        <taxon>Betaproteobacteria</taxon>
        <taxon>Burkholderiales</taxon>
        <taxon>Burkholderiaceae</taxon>
        <taxon>Paraburkholderia</taxon>
    </lineage>
</organism>
<sequence>MNPTHSPGLFLAGVFLVLVMPGPTNTLLATAGLAGGFRRSARLTLAESCGYLLAITFWGLCLTTLAQRLPWLPVVVRAASAIYIAYLAVRLWNTTLELAEGTRKVIEMRELFFATLLNPKAILLGGTLFPKAAFASGVAWLEAMACFFALVFPIGLLWIGLGAQLGSVRAGTLMPKYLLRSASLILGAFSVTVALSALR</sequence>
<keyword evidence="5 6" id="KW-0472">Membrane</keyword>
<dbReference type="InterPro" id="IPR001123">
    <property type="entry name" value="LeuE-type"/>
</dbReference>
<feature type="transmembrane region" description="Helical" evidence="6">
    <location>
        <begin position="71"/>
        <end position="89"/>
    </location>
</feature>
<dbReference type="GO" id="GO:0005886">
    <property type="term" value="C:plasma membrane"/>
    <property type="evidence" value="ECO:0007669"/>
    <property type="project" value="UniProtKB-SubCell"/>
</dbReference>
<accession>A0A7W9WUL0</accession>
<name>A0A7W9WUL0_9BURK</name>
<feature type="transmembrane region" description="Helical" evidence="6">
    <location>
        <begin position="141"/>
        <end position="165"/>
    </location>
</feature>
<evidence type="ECO:0000256" key="6">
    <source>
        <dbReference type="SAM" id="Phobius"/>
    </source>
</evidence>
<keyword evidence="4 6" id="KW-1133">Transmembrane helix</keyword>
<dbReference type="EMBL" id="JACHBW010000012">
    <property type="protein sequence ID" value="MBB6104502.1"/>
    <property type="molecule type" value="Genomic_DNA"/>
</dbReference>
<evidence type="ECO:0000256" key="3">
    <source>
        <dbReference type="ARBA" id="ARBA00022692"/>
    </source>
</evidence>
<gene>
    <name evidence="7" type="ORF">F4827_004361</name>
</gene>
<dbReference type="GO" id="GO:0015171">
    <property type="term" value="F:amino acid transmembrane transporter activity"/>
    <property type="evidence" value="ECO:0007669"/>
    <property type="project" value="TreeGrafter"/>
</dbReference>
<evidence type="ECO:0000256" key="4">
    <source>
        <dbReference type="ARBA" id="ARBA00022989"/>
    </source>
</evidence>
<feature type="transmembrane region" description="Helical" evidence="6">
    <location>
        <begin position="12"/>
        <end position="37"/>
    </location>
</feature>
<comment type="subcellular location">
    <subcellularLocation>
        <location evidence="1">Cell membrane</location>
        <topology evidence="1">Multi-pass membrane protein</topology>
    </subcellularLocation>
</comment>
<proteinExistence type="predicted"/>
<keyword evidence="8" id="KW-1185">Reference proteome</keyword>
<feature type="transmembrane region" description="Helical" evidence="6">
    <location>
        <begin position="49"/>
        <end position="65"/>
    </location>
</feature>
<dbReference type="Proteomes" id="UP000571554">
    <property type="component" value="Unassembled WGS sequence"/>
</dbReference>
<evidence type="ECO:0000256" key="5">
    <source>
        <dbReference type="ARBA" id="ARBA00023136"/>
    </source>
</evidence>
<feature type="transmembrane region" description="Helical" evidence="6">
    <location>
        <begin position="110"/>
        <end position="129"/>
    </location>
</feature>
<dbReference type="AlphaFoldDB" id="A0A7W9WUL0"/>
<evidence type="ECO:0000313" key="8">
    <source>
        <dbReference type="Proteomes" id="UP000571554"/>
    </source>
</evidence>
<evidence type="ECO:0000313" key="7">
    <source>
        <dbReference type="EMBL" id="MBB6104502.1"/>
    </source>
</evidence>